<reference evidence="1" key="1">
    <citation type="journal article" date="2021" name="Nat. Commun.">
        <title>Genetic determinants of endophytism in the Arabidopsis root mycobiome.</title>
        <authorList>
            <person name="Mesny F."/>
            <person name="Miyauchi S."/>
            <person name="Thiergart T."/>
            <person name="Pickel B."/>
            <person name="Atanasova L."/>
            <person name="Karlsson M."/>
            <person name="Huettel B."/>
            <person name="Barry K.W."/>
            <person name="Haridas S."/>
            <person name="Chen C."/>
            <person name="Bauer D."/>
            <person name="Andreopoulos W."/>
            <person name="Pangilinan J."/>
            <person name="LaButti K."/>
            <person name="Riley R."/>
            <person name="Lipzen A."/>
            <person name="Clum A."/>
            <person name="Drula E."/>
            <person name="Henrissat B."/>
            <person name="Kohler A."/>
            <person name="Grigoriev I.V."/>
            <person name="Martin F.M."/>
            <person name="Hacquard S."/>
        </authorList>
    </citation>
    <scope>NUCLEOTIDE SEQUENCE</scope>
    <source>
        <strain evidence="1">MPI-CAGE-AT-0147</strain>
    </source>
</reference>
<dbReference type="OrthoDB" id="3582307at2759"/>
<protein>
    <submittedName>
        <fullName evidence="1">Uncharacterized protein</fullName>
    </submittedName>
</protein>
<dbReference type="EMBL" id="JAGMUV010000025">
    <property type="protein sequence ID" value="KAH7120461.1"/>
    <property type="molecule type" value="Genomic_DNA"/>
</dbReference>
<organism evidence="1 2">
    <name type="scientific">Dactylonectria macrodidyma</name>
    <dbReference type="NCBI Taxonomy" id="307937"/>
    <lineage>
        <taxon>Eukaryota</taxon>
        <taxon>Fungi</taxon>
        <taxon>Dikarya</taxon>
        <taxon>Ascomycota</taxon>
        <taxon>Pezizomycotina</taxon>
        <taxon>Sordariomycetes</taxon>
        <taxon>Hypocreomycetidae</taxon>
        <taxon>Hypocreales</taxon>
        <taxon>Nectriaceae</taxon>
        <taxon>Dactylonectria</taxon>
    </lineage>
</organism>
<proteinExistence type="predicted"/>
<keyword evidence="2" id="KW-1185">Reference proteome</keyword>
<dbReference type="Proteomes" id="UP000738349">
    <property type="component" value="Unassembled WGS sequence"/>
</dbReference>
<comment type="caution">
    <text evidence="1">The sequence shown here is derived from an EMBL/GenBank/DDBJ whole genome shotgun (WGS) entry which is preliminary data.</text>
</comment>
<accession>A0A9P9DKX7</accession>
<dbReference type="AlphaFoldDB" id="A0A9P9DKX7"/>
<gene>
    <name evidence="1" type="ORF">EDB81DRAFT_231625</name>
</gene>
<sequence>MPNSMQQMAQKVLSRWHGFLCLPRHPQSWYRDRLREEMGERRLATTRCHRLSETADVFYILSRAQHDGYYLRKLPNFGPSHLVVYAYLLSKYTLRWQFYRAAAFLCNRTRLDSMREVVNPARDHKLQEVARRHGIEPAAFQLVCRRLRMIWPLLP</sequence>
<evidence type="ECO:0000313" key="1">
    <source>
        <dbReference type="EMBL" id="KAH7120461.1"/>
    </source>
</evidence>
<evidence type="ECO:0000313" key="2">
    <source>
        <dbReference type="Proteomes" id="UP000738349"/>
    </source>
</evidence>
<name>A0A9P9DKX7_9HYPO</name>